<dbReference type="RefSeq" id="XP_005840243.1">
    <property type="nucleotide sequence ID" value="XM_005840186.1"/>
</dbReference>
<dbReference type="EnsemblProtists" id="EKX53263">
    <property type="protein sequence ID" value="EKX53263"/>
    <property type="gene ID" value="GUITHDRAFT_160990"/>
</dbReference>
<keyword evidence="2" id="KW-1133">Transmembrane helix</keyword>
<evidence type="ECO:0000256" key="1">
    <source>
        <dbReference type="SAM" id="MobiDB-lite"/>
    </source>
</evidence>
<reference evidence="5" key="2">
    <citation type="submission" date="2012-11" db="EMBL/GenBank/DDBJ databases">
        <authorList>
            <person name="Kuo A."/>
            <person name="Curtis B.A."/>
            <person name="Tanifuji G."/>
            <person name="Burki F."/>
            <person name="Gruber A."/>
            <person name="Irimia M."/>
            <person name="Maruyama S."/>
            <person name="Arias M.C."/>
            <person name="Ball S.G."/>
            <person name="Gile G.H."/>
            <person name="Hirakawa Y."/>
            <person name="Hopkins J.F."/>
            <person name="Rensing S.A."/>
            <person name="Schmutz J."/>
            <person name="Symeonidi A."/>
            <person name="Elias M."/>
            <person name="Eveleigh R.J."/>
            <person name="Herman E.K."/>
            <person name="Klute M.J."/>
            <person name="Nakayama T."/>
            <person name="Obornik M."/>
            <person name="Reyes-Prieto A."/>
            <person name="Armbrust E.V."/>
            <person name="Aves S.J."/>
            <person name="Beiko R.G."/>
            <person name="Coutinho P."/>
            <person name="Dacks J.B."/>
            <person name="Durnford D.G."/>
            <person name="Fast N.M."/>
            <person name="Green B.R."/>
            <person name="Grisdale C."/>
            <person name="Hempe F."/>
            <person name="Henrissat B."/>
            <person name="Hoppner M.P."/>
            <person name="Ishida K.-I."/>
            <person name="Kim E."/>
            <person name="Koreny L."/>
            <person name="Kroth P.G."/>
            <person name="Liu Y."/>
            <person name="Malik S.-B."/>
            <person name="Maier U.G."/>
            <person name="McRose D."/>
            <person name="Mock T."/>
            <person name="Neilson J.A."/>
            <person name="Onodera N.T."/>
            <person name="Poole A.M."/>
            <person name="Pritham E.J."/>
            <person name="Richards T.A."/>
            <person name="Rocap G."/>
            <person name="Roy S.W."/>
            <person name="Sarai C."/>
            <person name="Schaack S."/>
            <person name="Shirato S."/>
            <person name="Slamovits C.H."/>
            <person name="Spencer D.F."/>
            <person name="Suzuki S."/>
            <person name="Worden A.Z."/>
            <person name="Zauner S."/>
            <person name="Barry K."/>
            <person name="Bell C."/>
            <person name="Bharti A.K."/>
            <person name="Crow J.A."/>
            <person name="Grimwood J."/>
            <person name="Kramer R."/>
            <person name="Lindquist E."/>
            <person name="Lucas S."/>
            <person name="Salamov A."/>
            <person name="McFadden G.I."/>
            <person name="Lane C.E."/>
            <person name="Keeling P.J."/>
            <person name="Gray M.W."/>
            <person name="Grigoriev I.V."/>
            <person name="Archibald J.M."/>
        </authorList>
    </citation>
    <scope>NUCLEOTIDE SEQUENCE</scope>
    <source>
        <strain evidence="5">CCMP2712</strain>
    </source>
</reference>
<dbReference type="GeneID" id="17310120"/>
<feature type="region of interest" description="Disordered" evidence="1">
    <location>
        <begin position="23"/>
        <end position="52"/>
    </location>
</feature>
<proteinExistence type="predicted"/>
<keyword evidence="5" id="KW-1185">Reference proteome</keyword>
<keyword evidence="2" id="KW-0472">Membrane</keyword>
<evidence type="ECO:0000313" key="4">
    <source>
        <dbReference type="EnsemblProtists" id="EKX53263"/>
    </source>
</evidence>
<dbReference type="EMBL" id="JH992970">
    <property type="protein sequence ID" value="EKX53263.1"/>
    <property type="molecule type" value="Genomic_DNA"/>
</dbReference>
<reference evidence="4" key="3">
    <citation type="submission" date="2015-06" db="UniProtKB">
        <authorList>
            <consortium name="EnsemblProtists"/>
        </authorList>
    </citation>
    <scope>IDENTIFICATION</scope>
</reference>
<dbReference type="Proteomes" id="UP000011087">
    <property type="component" value="Unassembled WGS sequence"/>
</dbReference>
<gene>
    <name evidence="3" type="ORF">GUITHDRAFT_160990</name>
</gene>
<dbReference type="HOGENOM" id="CLU_1158978_0_0_1"/>
<protein>
    <submittedName>
        <fullName evidence="3 4">Uncharacterized protein</fullName>
    </submittedName>
</protein>
<organism evidence="3">
    <name type="scientific">Guillardia theta (strain CCMP2712)</name>
    <name type="common">Cryptophyte</name>
    <dbReference type="NCBI Taxonomy" id="905079"/>
    <lineage>
        <taxon>Eukaryota</taxon>
        <taxon>Cryptophyceae</taxon>
        <taxon>Pyrenomonadales</taxon>
        <taxon>Geminigeraceae</taxon>
        <taxon>Guillardia</taxon>
    </lineage>
</organism>
<feature type="transmembrane region" description="Helical" evidence="2">
    <location>
        <begin position="185"/>
        <end position="203"/>
    </location>
</feature>
<sequence length="240" mass="25930">MATRAGVLARWAERAAMVARGCARHATRGSSSSPQAEASMKPKGGNDNEHSTSGSFLACSPYSIMSTQLKIRCLCGAASKVSWGTSYGSRALLQTTNSCNSLSARVSNTTSKRSYGDAAATKGTITGTARVVPSGQQRLPGRGVFRPRHFHYGPPPSWKDQLWKLAGGVLLVAFVISFFSVIVTIGTFIIGTVALAALGWFAWRKLKGTEFIRTLQRNPWFSKYWNKARGKAEESHPGEL</sequence>
<dbReference type="KEGG" id="gtt:GUITHDRAFT_160990"/>
<evidence type="ECO:0000256" key="2">
    <source>
        <dbReference type="SAM" id="Phobius"/>
    </source>
</evidence>
<evidence type="ECO:0000313" key="5">
    <source>
        <dbReference type="Proteomes" id="UP000011087"/>
    </source>
</evidence>
<reference evidence="3 5" key="1">
    <citation type="journal article" date="2012" name="Nature">
        <title>Algal genomes reveal evolutionary mosaicism and the fate of nucleomorphs.</title>
        <authorList>
            <consortium name="DOE Joint Genome Institute"/>
            <person name="Curtis B.A."/>
            <person name="Tanifuji G."/>
            <person name="Burki F."/>
            <person name="Gruber A."/>
            <person name="Irimia M."/>
            <person name="Maruyama S."/>
            <person name="Arias M.C."/>
            <person name="Ball S.G."/>
            <person name="Gile G.H."/>
            <person name="Hirakawa Y."/>
            <person name="Hopkins J.F."/>
            <person name="Kuo A."/>
            <person name="Rensing S.A."/>
            <person name="Schmutz J."/>
            <person name="Symeonidi A."/>
            <person name="Elias M."/>
            <person name="Eveleigh R.J."/>
            <person name="Herman E.K."/>
            <person name="Klute M.J."/>
            <person name="Nakayama T."/>
            <person name="Obornik M."/>
            <person name="Reyes-Prieto A."/>
            <person name="Armbrust E.V."/>
            <person name="Aves S.J."/>
            <person name="Beiko R.G."/>
            <person name="Coutinho P."/>
            <person name="Dacks J.B."/>
            <person name="Durnford D.G."/>
            <person name="Fast N.M."/>
            <person name="Green B.R."/>
            <person name="Grisdale C.J."/>
            <person name="Hempel F."/>
            <person name="Henrissat B."/>
            <person name="Hoppner M.P."/>
            <person name="Ishida K."/>
            <person name="Kim E."/>
            <person name="Koreny L."/>
            <person name="Kroth P.G."/>
            <person name="Liu Y."/>
            <person name="Malik S.B."/>
            <person name="Maier U.G."/>
            <person name="McRose D."/>
            <person name="Mock T."/>
            <person name="Neilson J.A."/>
            <person name="Onodera N.T."/>
            <person name="Poole A.M."/>
            <person name="Pritham E.J."/>
            <person name="Richards T.A."/>
            <person name="Rocap G."/>
            <person name="Roy S.W."/>
            <person name="Sarai C."/>
            <person name="Schaack S."/>
            <person name="Shirato S."/>
            <person name="Slamovits C.H."/>
            <person name="Spencer D.F."/>
            <person name="Suzuki S."/>
            <person name="Worden A.Z."/>
            <person name="Zauner S."/>
            <person name="Barry K."/>
            <person name="Bell C."/>
            <person name="Bharti A.K."/>
            <person name="Crow J.A."/>
            <person name="Grimwood J."/>
            <person name="Kramer R."/>
            <person name="Lindquist E."/>
            <person name="Lucas S."/>
            <person name="Salamov A."/>
            <person name="McFadden G.I."/>
            <person name="Lane C.E."/>
            <person name="Keeling P.J."/>
            <person name="Gray M.W."/>
            <person name="Grigoriev I.V."/>
            <person name="Archibald J.M."/>
        </authorList>
    </citation>
    <scope>NUCLEOTIDE SEQUENCE</scope>
    <source>
        <strain evidence="3 5">CCMP2712</strain>
    </source>
</reference>
<evidence type="ECO:0000313" key="3">
    <source>
        <dbReference type="EMBL" id="EKX53263.1"/>
    </source>
</evidence>
<feature type="non-terminal residue" evidence="3">
    <location>
        <position position="1"/>
    </location>
</feature>
<name>L1JYW8_GUITC</name>
<dbReference type="AlphaFoldDB" id="L1JYW8"/>
<dbReference type="PaxDb" id="55529-EKX53263"/>
<keyword evidence="2" id="KW-0812">Transmembrane</keyword>
<accession>L1JYW8</accession>